<dbReference type="Gene3D" id="3.30.1360.120">
    <property type="entry name" value="Probable tRNA modification gtpase trme, domain 1"/>
    <property type="match status" value="1"/>
</dbReference>
<keyword evidence="2" id="KW-1185">Reference proteome</keyword>
<evidence type="ECO:0000313" key="2">
    <source>
        <dbReference type="Proteomes" id="UP000477782"/>
    </source>
</evidence>
<protein>
    <recommendedName>
        <fullName evidence="3">Sarcosine oxidase subunit gamma</fullName>
    </recommendedName>
</protein>
<organism evidence="1 2">
    <name type="scientific">Tabrizicola oligotrophica</name>
    <dbReference type="NCBI Taxonomy" id="2710650"/>
    <lineage>
        <taxon>Bacteria</taxon>
        <taxon>Pseudomonadati</taxon>
        <taxon>Pseudomonadota</taxon>
        <taxon>Alphaproteobacteria</taxon>
        <taxon>Rhodobacterales</taxon>
        <taxon>Paracoccaceae</taxon>
        <taxon>Tabrizicola</taxon>
    </lineage>
</organism>
<proteinExistence type="predicted"/>
<sequence>MPDTELNHADKWAAQPEPGATLQGPGVAAHVAACTDRTLVSGDLAAFARVSGIDAADQKQGARALRLARDRLLVVGALPGLAPGWHTEGFALSDISAGLAMVELAGPGLAALVAMATTTRSEDPGPSASITFAGVPAVLDHADEILRLHVERGLLAYLWSWLAAAFRDLAG</sequence>
<dbReference type="RefSeq" id="WP_164623552.1">
    <property type="nucleotide sequence ID" value="NZ_JAAIVJ010000002.1"/>
</dbReference>
<comment type="caution">
    <text evidence="1">The sequence shown here is derived from an EMBL/GenBank/DDBJ whole genome shotgun (WGS) entry which is preliminary data.</text>
</comment>
<accession>A0A6M0QR23</accession>
<reference evidence="1 2" key="1">
    <citation type="submission" date="2020-02" db="EMBL/GenBank/DDBJ databases">
        <authorList>
            <person name="Chen W.-M."/>
        </authorList>
    </citation>
    <scope>NUCLEOTIDE SEQUENCE [LARGE SCALE GENOMIC DNA]</scope>
    <source>
        <strain evidence="1 2">KMS-5</strain>
    </source>
</reference>
<dbReference type="AlphaFoldDB" id="A0A6M0QR23"/>
<dbReference type="Proteomes" id="UP000477782">
    <property type="component" value="Unassembled WGS sequence"/>
</dbReference>
<evidence type="ECO:0008006" key="3">
    <source>
        <dbReference type="Google" id="ProtNLM"/>
    </source>
</evidence>
<evidence type="ECO:0000313" key="1">
    <source>
        <dbReference type="EMBL" id="NEY89501.1"/>
    </source>
</evidence>
<dbReference type="EMBL" id="JAAIVJ010000002">
    <property type="protein sequence ID" value="NEY89501.1"/>
    <property type="molecule type" value="Genomic_DNA"/>
</dbReference>
<name>A0A6M0QR23_9RHOB</name>
<gene>
    <name evidence="1" type="ORF">G4Z14_04255</name>
</gene>
<dbReference type="InterPro" id="IPR027266">
    <property type="entry name" value="TrmE/GcvT-like"/>
</dbReference>